<organism evidence="1">
    <name type="scientific">bioreactor metagenome</name>
    <dbReference type="NCBI Taxonomy" id="1076179"/>
    <lineage>
        <taxon>unclassified sequences</taxon>
        <taxon>metagenomes</taxon>
        <taxon>ecological metagenomes</taxon>
    </lineage>
</organism>
<accession>A0A645EZQ8</accession>
<proteinExistence type="predicted"/>
<dbReference type="EMBL" id="VSSQ01051791">
    <property type="protein sequence ID" value="MPN05893.1"/>
    <property type="molecule type" value="Genomic_DNA"/>
</dbReference>
<evidence type="ECO:0000313" key="1">
    <source>
        <dbReference type="EMBL" id="MPN05893.1"/>
    </source>
</evidence>
<sequence>MFVASTKTYQKYKCTEYYSYENIIEIYEDNQNLELSYPWCGNEYLKGVED</sequence>
<dbReference type="AlphaFoldDB" id="A0A645EZQ8"/>
<name>A0A645EZQ8_9ZZZZ</name>
<gene>
    <name evidence="1" type="ORF">SDC9_153147</name>
</gene>
<comment type="caution">
    <text evidence="1">The sequence shown here is derived from an EMBL/GenBank/DDBJ whole genome shotgun (WGS) entry which is preliminary data.</text>
</comment>
<protein>
    <submittedName>
        <fullName evidence="1">Uncharacterized protein</fullName>
    </submittedName>
</protein>
<reference evidence="1" key="1">
    <citation type="submission" date="2019-08" db="EMBL/GenBank/DDBJ databases">
        <authorList>
            <person name="Kucharzyk K."/>
            <person name="Murdoch R.W."/>
            <person name="Higgins S."/>
            <person name="Loffler F."/>
        </authorList>
    </citation>
    <scope>NUCLEOTIDE SEQUENCE</scope>
</reference>